<proteinExistence type="inferred from homology"/>
<evidence type="ECO:0000256" key="6">
    <source>
        <dbReference type="ARBA" id="ARBA00022833"/>
    </source>
</evidence>
<evidence type="ECO:0000256" key="2">
    <source>
        <dbReference type="ARBA" id="ARBA00013541"/>
    </source>
</evidence>
<dbReference type="AlphaFoldDB" id="A0A8H5M9X0"/>
<dbReference type="Pfam" id="PF03372">
    <property type="entry name" value="Exo_endo_phos"/>
    <property type="match status" value="1"/>
</dbReference>
<feature type="site" description="Important for catalytic activity" evidence="11">
    <location>
        <position position="290"/>
    </location>
</feature>
<evidence type="ECO:0000256" key="3">
    <source>
        <dbReference type="ARBA" id="ARBA00022723"/>
    </source>
</evidence>
<dbReference type="PANTHER" id="PTHR22748:SF4">
    <property type="entry name" value="DNA-(APURINIC OR APYRIMIDINIC SITE) ENDONUCLEASE 2"/>
    <property type="match status" value="1"/>
</dbReference>
<organism evidence="15 16">
    <name type="scientific">Tricholomella constricta</name>
    <dbReference type="NCBI Taxonomy" id="117010"/>
    <lineage>
        <taxon>Eukaryota</taxon>
        <taxon>Fungi</taxon>
        <taxon>Dikarya</taxon>
        <taxon>Basidiomycota</taxon>
        <taxon>Agaricomycotina</taxon>
        <taxon>Agaricomycetes</taxon>
        <taxon>Agaricomycetidae</taxon>
        <taxon>Agaricales</taxon>
        <taxon>Tricholomatineae</taxon>
        <taxon>Lyophyllaceae</taxon>
        <taxon>Tricholomella</taxon>
    </lineage>
</organism>
<dbReference type="InterPro" id="IPR004808">
    <property type="entry name" value="AP_endonuc_1"/>
</dbReference>
<dbReference type="GO" id="GO:0006284">
    <property type="term" value="P:base-excision repair"/>
    <property type="evidence" value="ECO:0007669"/>
    <property type="project" value="TreeGrafter"/>
</dbReference>
<evidence type="ECO:0000256" key="13">
    <source>
        <dbReference type="SAM" id="MobiDB-lite"/>
    </source>
</evidence>
<dbReference type="CDD" id="cd09088">
    <property type="entry name" value="Ape2-like_AP-endo"/>
    <property type="match status" value="1"/>
</dbReference>
<dbReference type="GO" id="GO:0008081">
    <property type="term" value="F:phosphoric diester hydrolase activity"/>
    <property type="evidence" value="ECO:0007669"/>
    <property type="project" value="TreeGrafter"/>
</dbReference>
<dbReference type="PROSITE" id="PS51435">
    <property type="entry name" value="AP_NUCLEASE_F1_4"/>
    <property type="match status" value="1"/>
</dbReference>
<evidence type="ECO:0000256" key="7">
    <source>
        <dbReference type="ARBA" id="ARBA00022842"/>
    </source>
</evidence>
<evidence type="ECO:0000313" key="16">
    <source>
        <dbReference type="Proteomes" id="UP000565441"/>
    </source>
</evidence>
<feature type="active site" description="Proton donor/acceptor" evidence="9">
    <location>
        <position position="202"/>
    </location>
</feature>
<dbReference type="GO" id="GO:0003906">
    <property type="term" value="F:DNA-(apurinic or apyrimidinic site) endonuclease activity"/>
    <property type="evidence" value="ECO:0007669"/>
    <property type="project" value="TreeGrafter"/>
</dbReference>
<evidence type="ECO:0000313" key="15">
    <source>
        <dbReference type="EMBL" id="KAF5386124.1"/>
    </source>
</evidence>
<feature type="binding site" evidence="10">
    <location>
        <position position="316"/>
    </location>
    <ligand>
        <name>Mg(2+)</name>
        <dbReference type="ChEBI" id="CHEBI:18420"/>
        <label>1</label>
    </ligand>
</feature>
<feature type="binding site" evidence="10">
    <location>
        <position position="42"/>
    </location>
    <ligand>
        <name>Mg(2+)</name>
        <dbReference type="ChEBI" id="CHEBI:18420"/>
        <label>1</label>
    </ligand>
</feature>
<evidence type="ECO:0000256" key="8">
    <source>
        <dbReference type="ARBA" id="ARBA00023242"/>
    </source>
</evidence>
<dbReference type="OrthoDB" id="391817at2759"/>
<evidence type="ECO:0000256" key="9">
    <source>
        <dbReference type="PIRSR" id="PIRSR604808-1"/>
    </source>
</evidence>
<feature type="domain" description="GRF-type" evidence="14">
    <location>
        <begin position="588"/>
        <end position="616"/>
    </location>
</feature>
<evidence type="ECO:0000259" key="14">
    <source>
        <dbReference type="PROSITE" id="PS51999"/>
    </source>
</evidence>
<feature type="binding site" evidence="10">
    <location>
        <position position="315"/>
    </location>
    <ligand>
        <name>Mg(2+)</name>
        <dbReference type="ChEBI" id="CHEBI:18420"/>
        <label>1</label>
    </ligand>
</feature>
<keyword evidence="4 12" id="KW-0863">Zinc-finger</keyword>
<evidence type="ECO:0000256" key="1">
    <source>
        <dbReference type="ARBA" id="ARBA00007092"/>
    </source>
</evidence>
<dbReference type="PANTHER" id="PTHR22748">
    <property type="entry name" value="AP ENDONUCLEASE"/>
    <property type="match status" value="1"/>
</dbReference>
<keyword evidence="5" id="KW-0378">Hydrolase</keyword>
<dbReference type="InterPro" id="IPR036691">
    <property type="entry name" value="Endo/exonu/phosph_ase_sf"/>
</dbReference>
<dbReference type="SUPFAM" id="SSF56219">
    <property type="entry name" value="DNase I-like"/>
    <property type="match status" value="1"/>
</dbReference>
<dbReference type="Proteomes" id="UP000565441">
    <property type="component" value="Unassembled WGS sequence"/>
</dbReference>
<keyword evidence="3 10" id="KW-0479">Metal-binding</keyword>
<dbReference type="InterPro" id="IPR005135">
    <property type="entry name" value="Endo/exonuclease/phosphatase"/>
</dbReference>
<feature type="compositionally biased region" description="Polar residues" evidence="13">
    <location>
        <begin position="446"/>
        <end position="467"/>
    </location>
</feature>
<feature type="site" description="Transition state stabilizer" evidence="11">
    <location>
        <position position="204"/>
    </location>
</feature>
<keyword evidence="16" id="KW-1185">Reference proteome</keyword>
<dbReference type="GO" id="GO:0008270">
    <property type="term" value="F:zinc ion binding"/>
    <property type="evidence" value="ECO:0007669"/>
    <property type="project" value="UniProtKB-KW"/>
</dbReference>
<keyword evidence="8" id="KW-0539">Nucleus</keyword>
<feature type="active site" description="Proton acceptor" evidence="9">
    <location>
        <position position="316"/>
    </location>
</feature>
<keyword evidence="6" id="KW-0862">Zinc</keyword>
<gene>
    <name evidence="15" type="ORF">D9615_002175</name>
</gene>
<feature type="region of interest" description="Disordered" evidence="13">
    <location>
        <begin position="374"/>
        <end position="533"/>
    </location>
</feature>
<dbReference type="EMBL" id="JAACJP010000003">
    <property type="protein sequence ID" value="KAF5386124.1"/>
    <property type="molecule type" value="Genomic_DNA"/>
</dbReference>
<evidence type="ECO:0000256" key="10">
    <source>
        <dbReference type="PIRSR" id="PIRSR604808-2"/>
    </source>
</evidence>
<sequence>MRILTWNINGVRTLPQYYPWNTFSSFNDILDALEADILCFQEMKTSRSGLTRITAVPPSYNAFFSFPIQKSGYSGVATHVRTTAAVPVKAEEGLCGIIQPKPPFSAEERISRLEAYPQRVIADGHEDDSDEEGELDYKDLDSEGRTLVLDFGLFVLINVYCPNDGNGTEERDKYKADFHKVLEARVRGLVELEGREVIVVGDLNACAAVIDHCEGRLMVAKGLAEGLQDEEGFWGKNVRRWLRAWMVAEDGTGGPMVDITRQLWPDRKAMFTCWNTKISARESNYGTRIDYILITRGLLPWVKAADIQPEVKGSDHCPVYLDLHDEIVDSSGAVIKLQDALGFKQGNPSEPPRISSKFWNEYSGKQRLLQQFFGKNVTPPSTGCTPSKPIALERSDNAPVPTSTTHASSGDVDIATPSSSRDLSRDTSMTDDDASTRPSPKPMLTQRLSGPSQSMDYASEGPSSSSPALKRKLTADTLTRSSLLKKQKQKKEQEKTPGQAKLSSFFTKPKNSNPSTATTSSSSKQKLTFREPDTVDSETIEIDLEADHRLAMLLSSQETDTLKPCGNETAEAKQAWSSLLAPMQAPKCLVHGEPTKELTVMKPGPNKGKKFFICAR</sequence>
<feature type="active site" evidence="9">
    <location>
        <position position="160"/>
    </location>
</feature>
<feature type="site" description="Interaction with DNA substrate" evidence="11">
    <location>
        <position position="316"/>
    </location>
</feature>
<feature type="binding site" evidence="10">
    <location>
        <position position="202"/>
    </location>
    <ligand>
        <name>Mg(2+)</name>
        <dbReference type="ChEBI" id="CHEBI:18420"/>
        <label>1</label>
    </ligand>
</feature>
<dbReference type="GO" id="GO:0008311">
    <property type="term" value="F:double-stranded DNA 3'-5' DNA exonuclease activity"/>
    <property type="evidence" value="ECO:0007669"/>
    <property type="project" value="TreeGrafter"/>
</dbReference>
<feature type="compositionally biased region" description="Low complexity" evidence="13">
    <location>
        <begin position="509"/>
        <end position="524"/>
    </location>
</feature>
<dbReference type="Gene3D" id="3.60.10.10">
    <property type="entry name" value="Endonuclease/exonuclease/phosphatase"/>
    <property type="match status" value="1"/>
</dbReference>
<protein>
    <recommendedName>
        <fullName evidence="2">DNA-(apurinic or apyrimidinic site) endonuclease 2</fullName>
    </recommendedName>
</protein>
<feature type="binding site" evidence="10">
    <location>
        <position position="7"/>
    </location>
    <ligand>
        <name>Mg(2+)</name>
        <dbReference type="ChEBI" id="CHEBI:18420"/>
        <label>1</label>
    </ligand>
</feature>
<evidence type="ECO:0000256" key="4">
    <source>
        <dbReference type="ARBA" id="ARBA00022771"/>
    </source>
</evidence>
<keyword evidence="10" id="KW-0464">Manganese</keyword>
<comment type="caution">
    <text evidence="15">The sequence shown here is derived from an EMBL/GenBank/DDBJ whole genome shotgun (WGS) entry which is preliminary data.</text>
</comment>
<dbReference type="PROSITE" id="PS51999">
    <property type="entry name" value="ZF_GRF"/>
    <property type="match status" value="1"/>
</dbReference>
<dbReference type="InterPro" id="IPR010666">
    <property type="entry name" value="Znf_GRF"/>
</dbReference>
<evidence type="ECO:0000256" key="5">
    <source>
        <dbReference type="ARBA" id="ARBA00022801"/>
    </source>
</evidence>
<comment type="similarity">
    <text evidence="1">Belongs to the DNA repair enzymes AP/ExoA family.</text>
</comment>
<evidence type="ECO:0000256" key="12">
    <source>
        <dbReference type="PROSITE-ProRule" id="PRU01343"/>
    </source>
</evidence>
<accession>A0A8H5M9X0</accession>
<name>A0A8H5M9X0_9AGAR</name>
<dbReference type="GO" id="GO:0005634">
    <property type="term" value="C:nucleus"/>
    <property type="evidence" value="ECO:0007669"/>
    <property type="project" value="TreeGrafter"/>
</dbReference>
<keyword evidence="7 10" id="KW-0460">Magnesium</keyword>
<feature type="binding site" evidence="10">
    <location>
        <position position="204"/>
    </location>
    <ligand>
        <name>Mg(2+)</name>
        <dbReference type="ChEBI" id="CHEBI:18420"/>
        <label>1</label>
    </ligand>
</feature>
<evidence type="ECO:0000256" key="11">
    <source>
        <dbReference type="PIRSR" id="PIRSR604808-3"/>
    </source>
</evidence>
<reference evidence="15 16" key="1">
    <citation type="journal article" date="2020" name="ISME J.">
        <title>Uncovering the hidden diversity of litter-decomposition mechanisms in mushroom-forming fungi.</title>
        <authorList>
            <person name="Floudas D."/>
            <person name="Bentzer J."/>
            <person name="Ahren D."/>
            <person name="Johansson T."/>
            <person name="Persson P."/>
            <person name="Tunlid A."/>
        </authorList>
    </citation>
    <scope>NUCLEOTIDE SEQUENCE [LARGE SCALE GENOMIC DNA]</scope>
    <source>
        <strain evidence="15 16">CBS 661.87</strain>
    </source>
</reference>
<comment type="cofactor">
    <cofactor evidence="10">
        <name>Mg(2+)</name>
        <dbReference type="ChEBI" id="CHEBI:18420"/>
    </cofactor>
    <cofactor evidence="10">
        <name>Mn(2+)</name>
        <dbReference type="ChEBI" id="CHEBI:29035"/>
    </cofactor>
    <text evidence="10">Probably binds two magnesium or manganese ions per subunit.</text>
</comment>